<evidence type="ECO:0000313" key="2">
    <source>
        <dbReference type="EMBL" id="MDI3409033.1"/>
    </source>
</evidence>
<dbReference type="Proteomes" id="UP001223978">
    <property type="component" value="Unassembled WGS sequence"/>
</dbReference>
<name>A0ABT6SLH3_9ACTN</name>
<evidence type="ECO:0000313" key="3">
    <source>
        <dbReference type="Proteomes" id="UP001223978"/>
    </source>
</evidence>
<keyword evidence="3" id="KW-1185">Reference proteome</keyword>
<dbReference type="RefSeq" id="WP_282546904.1">
    <property type="nucleotide sequence ID" value="NZ_JASCIQ010000057.1"/>
</dbReference>
<sequence>MTDSTTTNEPSPEAEPPPVSRLTRIRNSVGRHSKSAMVVGITTAVLSLAGTYVLENFEKWTESPPPPCPGPGCDNKSANSTPKNEPCGATKVHTFRAPDPNPVELEIRYSPRCQAAWGRILNGEPGDGVKIDSNRGGAQQATISVNKDIYTDMVFVGKDAFRLTVCATPDSSPDEGKPWSEYCANATEKTFAT</sequence>
<protein>
    <submittedName>
        <fullName evidence="2">DUF2690 domain-containing protein</fullName>
    </submittedName>
</protein>
<gene>
    <name evidence="2" type="ORF">QIS96_35110</name>
</gene>
<proteinExistence type="predicted"/>
<dbReference type="Pfam" id="PF10901">
    <property type="entry name" value="DUF2690"/>
    <property type="match status" value="1"/>
</dbReference>
<dbReference type="EMBL" id="JASCIQ010000057">
    <property type="protein sequence ID" value="MDI3409033.1"/>
    <property type="molecule type" value="Genomic_DNA"/>
</dbReference>
<comment type="caution">
    <text evidence="2">The sequence shown here is derived from an EMBL/GenBank/DDBJ whole genome shotgun (WGS) entry which is preliminary data.</text>
</comment>
<feature type="compositionally biased region" description="Low complexity" evidence="1">
    <location>
        <begin position="1"/>
        <end position="11"/>
    </location>
</feature>
<accession>A0ABT6SLH3</accession>
<organism evidence="2 3">
    <name type="scientific">Streptomyces cavernicola</name>
    <dbReference type="NCBI Taxonomy" id="3043613"/>
    <lineage>
        <taxon>Bacteria</taxon>
        <taxon>Bacillati</taxon>
        <taxon>Actinomycetota</taxon>
        <taxon>Actinomycetes</taxon>
        <taxon>Kitasatosporales</taxon>
        <taxon>Streptomycetaceae</taxon>
        <taxon>Streptomyces</taxon>
    </lineage>
</organism>
<evidence type="ECO:0000256" key="1">
    <source>
        <dbReference type="SAM" id="MobiDB-lite"/>
    </source>
</evidence>
<feature type="region of interest" description="Disordered" evidence="1">
    <location>
        <begin position="62"/>
        <end position="90"/>
    </location>
</feature>
<reference evidence="2 3" key="1">
    <citation type="submission" date="2023-05" db="EMBL/GenBank/DDBJ databases">
        <title>Draft genome sequence of Streptomyces sp. B-S-A6 isolated from a cave soil in Thailand.</title>
        <authorList>
            <person name="Chamroensaksri N."/>
            <person name="Muangham S."/>
        </authorList>
    </citation>
    <scope>NUCLEOTIDE SEQUENCE [LARGE SCALE GENOMIC DNA]</scope>
    <source>
        <strain evidence="2 3">B-S-A6</strain>
    </source>
</reference>
<feature type="region of interest" description="Disordered" evidence="1">
    <location>
        <begin position="1"/>
        <end position="22"/>
    </location>
</feature>
<dbReference type="InterPro" id="IPR021224">
    <property type="entry name" value="DUF2690"/>
</dbReference>